<dbReference type="OrthoDB" id="6399948at2"/>
<organism evidence="1 2">
    <name type="scientific">Salimicrobium flavidum</name>
    <dbReference type="NCBI Taxonomy" id="570947"/>
    <lineage>
        <taxon>Bacteria</taxon>
        <taxon>Bacillati</taxon>
        <taxon>Bacillota</taxon>
        <taxon>Bacilli</taxon>
        <taxon>Bacillales</taxon>
        <taxon>Bacillaceae</taxon>
        <taxon>Salimicrobium</taxon>
    </lineage>
</organism>
<evidence type="ECO:0000313" key="2">
    <source>
        <dbReference type="Proteomes" id="UP000187608"/>
    </source>
</evidence>
<dbReference type="InterPro" id="IPR011990">
    <property type="entry name" value="TPR-like_helical_dom_sf"/>
</dbReference>
<dbReference type="EMBL" id="FTOC01000014">
    <property type="protein sequence ID" value="SIS62833.1"/>
    <property type="molecule type" value="Genomic_DNA"/>
</dbReference>
<dbReference type="AlphaFoldDB" id="A0A1N7KML3"/>
<name>A0A1N7KML3_9BACI</name>
<proteinExistence type="predicted"/>
<dbReference type="STRING" id="570947.SAMN05421687_11418"/>
<reference evidence="2" key="1">
    <citation type="submission" date="2017-01" db="EMBL/GenBank/DDBJ databases">
        <authorList>
            <person name="Varghese N."/>
            <person name="Submissions S."/>
        </authorList>
    </citation>
    <scope>NUCLEOTIDE SEQUENCE [LARGE SCALE GENOMIC DNA]</scope>
    <source>
        <strain evidence="2">DSM 23127</strain>
    </source>
</reference>
<accession>A0A1N7KML3</accession>
<protein>
    <submittedName>
        <fullName evidence="1">Uncharacterized protein</fullName>
    </submittedName>
</protein>
<evidence type="ECO:0000313" key="1">
    <source>
        <dbReference type="EMBL" id="SIS62833.1"/>
    </source>
</evidence>
<dbReference type="RefSeq" id="WP_076560587.1">
    <property type="nucleotide sequence ID" value="NZ_FTOC01000014.1"/>
</dbReference>
<dbReference type="Proteomes" id="UP000187608">
    <property type="component" value="Unassembled WGS sequence"/>
</dbReference>
<keyword evidence="2" id="KW-1185">Reference proteome</keyword>
<sequence>MNENEQQVLELFKETQTAYDKHMDKITHLWQEFCERKQPDIKETAPFSAALEYLASRTFYGPKLTQKKAAESYQTSPTKVSKHYHLIIDTVSDLALSYQDAMMRQIFDNPAPLPPSSDELVRKLLETPTYPGNYEQEMSQSDWHKYLDLTTEIYMVPPSEKIRMALEIYDVHPYDPDLYIIASDYVNFNHSKKRILTKAIINGENAIDPETMKELMGELWMEVDARPYMRAKAAYAGHLEDEYDLDGAILHYRDLIRLNKYDNQGVRYRLLPLYMKQGYINEARALLNAMPTFDSSPAFYEAILSFLENGMSRETKALLKKADKKNPHVKTFLKDPRRRPAQAPAYFALGDENEAEIIVADTEWLWNKCEELKKALIEL</sequence>
<dbReference type="SUPFAM" id="SSF48452">
    <property type="entry name" value="TPR-like"/>
    <property type="match status" value="1"/>
</dbReference>
<gene>
    <name evidence="1" type="ORF">SAMN05421687_11418</name>
</gene>